<dbReference type="PANTHER" id="PTHR33284">
    <property type="entry name" value="RIBOSOMAL PROTEIN L25/GLN-TRNA SYNTHETASE, ANTI-CODON-BINDING DOMAIN-CONTAINING PROTEIN"/>
    <property type="match status" value="1"/>
</dbReference>
<evidence type="ECO:0000256" key="5">
    <source>
        <dbReference type="HAMAP-Rule" id="MF_01334"/>
    </source>
</evidence>
<gene>
    <name evidence="5" type="primary">rplY</name>
    <name evidence="5" type="synonym">ctc</name>
    <name evidence="9" type="ORF">GCM10008967_09160</name>
</gene>
<dbReference type="HAMAP" id="MF_01334">
    <property type="entry name" value="Ribosomal_bL25_CTC"/>
    <property type="match status" value="1"/>
</dbReference>
<dbReference type="NCBIfam" id="NF004133">
    <property type="entry name" value="PRK05618.2-4"/>
    <property type="match status" value="1"/>
</dbReference>
<evidence type="ECO:0000259" key="7">
    <source>
        <dbReference type="Pfam" id="PF01386"/>
    </source>
</evidence>
<evidence type="ECO:0000256" key="4">
    <source>
        <dbReference type="ARBA" id="ARBA00023274"/>
    </source>
</evidence>
<dbReference type="InterPro" id="IPR020056">
    <property type="entry name" value="Rbsml_bL25/Gln-tRNA_synth_N"/>
</dbReference>
<dbReference type="InterPro" id="IPR029751">
    <property type="entry name" value="Ribosomal_L25_dom"/>
</dbReference>
<evidence type="ECO:0000256" key="2">
    <source>
        <dbReference type="ARBA" id="ARBA00022884"/>
    </source>
</evidence>
<organism evidence="9 10">
    <name type="scientific">Bacillus carboniphilus</name>
    <dbReference type="NCBI Taxonomy" id="86663"/>
    <lineage>
        <taxon>Bacteria</taxon>
        <taxon>Bacillati</taxon>
        <taxon>Bacillota</taxon>
        <taxon>Bacilli</taxon>
        <taxon>Bacillales</taxon>
        <taxon>Bacillaceae</taxon>
        <taxon>Bacillus</taxon>
    </lineage>
</organism>
<comment type="function">
    <text evidence="5">This is one of the proteins that binds to the 5S RNA in the ribosome where it forms part of the central protuberance.</text>
</comment>
<evidence type="ECO:0000256" key="3">
    <source>
        <dbReference type="ARBA" id="ARBA00022980"/>
    </source>
</evidence>
<feature type="compositionally biased region" description="Acidic residues" evidence="6">
    <location>
        <begin position="187"/>
        <end position="196"/>
    </location>
</feature>
<dbReference type="InterPro" id="IPR001021">
    <property type="entry name" value="Ribosomal_bL25_long"/>
</dbReference>
<dbReference type="InterPro" id="IPR020930">
    <property type="entry name" value="Ribosomal_uL5_bac-type"/>
</dbReference>
<dbReference type="PANTHER" id="PTHR33284:SF1">
    <property type="entry name" value="RIBOSOMAL PROTEIN L25_GLN-TRNA SYNTHETASE, ANTI-CODON-BINDING DOMAIN-CONTAINING PROTEIN"/>
    <property type="match status" value="1"/>
</dbReference>
<evidence type="ECO:0000259" key="8">
    <source>
        <dbReference type="Pfam" id="PF14693"/>
    </source>
</evidence>
<comment type="subunit">
    <text evidence="5">Part of the 50S ribosomal subunit; part of the 5S rRNA/L5/L18/L25 subcomplex. Contacts the 5S rRNA. Binds to the 5S rRNA independently of L5 and L18.</text>
</comment>
<evidence type="ECO:0000256" key="1">
    <source>
        <dbReference type="ARBA" id="ARBA00022730"/>
    </source>
</evidence>
<dbReference type="InterPro" id="IPR020057">
    <property type="entry name" value="Ribosomal_bL25_b-dom"/>
</dbReference>
<keyword evidence="10" id="KW-1185">Reference proteome</keyword>
<dbReference type="GO" id="GO:0005840">
    <property type="term" value="C:ribosome"/>
    <property type="evidence" value="ECO:0007669"/>
    <property type="project" value="UniProtKB-KW"/>
</dbReference>
<dbReference type="Proteomes" id="UP001500782">
    <property type="component" value="Unassembled WGS sequence"/>
</dbReference>
<keyword evidence="2 5" id="KW-0694">RNA-binding</keyword>
<dbReference type="Pfam" id="PF14693">
    <property type="entry name" value="Ribosomal_TL5_C"/>
    <property type="match status" value="1"/>
</dbReference>
<keyword evidence="1 5" id="KW-0699">rRNA-binding</keyword>
<proteinExistence type="inferred from homology"/>
<keyword evidence="3 5" id="KW-0689">Ribosomal protein</keyword>
<dbReference type="SUPFAM" id="SSF50715">
    <property type="entry name" value="Ribosomal protein L25-like"/>
    <property type="match status" value="1"/>
</dbReference>
<keyword evidence="4 5" id="KW-0687">Ribonucleoprotein</keyword>
<dbReference type="NCBIfam" id="TIGR00731">
    <property type="entry name" value="bL25_bact_ctc"/>
    <property type="match status" value="1"/>
</dbReference>
<name>A0ABN0VYT9_9BACI</name>
<feature type="domain" description="Large ribosomal subunit protein bL25 L25" evidence="7">
    <location>
        <begin position="6"/>
        <end position="92"/>
    </location>
</feature>
<dbReference type="Pfam" id="PF01386">
    <property type="entry name" value="Ribosomal_L25p"/>
    <property type="match status" value="1"/>
</dbReference>
<evidence type="ECO:0000256" key="6">
    <source>
        <dbReference type="SAM" id="MobiDB-lite"/>
    </source>
</evidence>
<dbReference type="RefSeq" id="WP_343796781.1">
    <property type="nucleotide sequence ID" value="NZ_BAAADJ010000008.1"/>
</dbReference>
<evidence type="ECO:0000313" key="9">
    <source>
        <dbReference type="EMBL" id="GAA0320773.1"/>
    </source>
</evidence>
<dbReference type="InterPro" id="IPR011035">
    <property type="entry name" value="Ribosomal_bL25/Gln-tRNA_synth"/>
</dbReference>
<dbReference type="InterPro" id="IPR037121">
    <property type="entry name" value="Ribosomal_bL25_C"/>
</dbReference>
<sequence length="215" mass="23541">MATHTLEAKKREISRNSTLRELRLKGNIPAIVYGGKVGNTPISISEADFIKTMREAGRNGVISLMIDGSSTNVILTDYQQDFIKNEVIHADFYAVDMSAEIDVEVQVTLVGDAPGVKDGGVMQQSTHALTVKAKPSEIPQTIEVDVTNLQVNETITVADLRSKATNYQITNEDELVIASILPPKQEEEIDSGEEQAEGIPEKEEGRETEPESTDE</sequence>
<feature type="compositionally biased region" description="Basic and acidic residues" evidence="6">
    <location>
        <begin position="199"/>
        <end position="209"/>
    </location>
</feature>
<protein>
    <recommendedName>
        <fullName evidence="5">Large ribosomal subunit protein bL25</fullName>
    </recommendedName>
    <alternativeName>
        <fullName evidence="5">General stress protein CTC</fullName>
    </alternativeName>
</protein>
<feature type="region of interest" description="Disordered" evidence="6">
    <location>
        <begin position="181"/>
        <end position="215"/>
    </location>
</feature>
<evidence type="ECO:0000313" key="10">
    <source>
        <dbReference type="Proteomes" id="UP001500782"/>
    </source>
</evidence>
<dbReference type="CDD" id="cd00495">
    <property type="entry name" value="Ribosomal_L25_TL5_CTC"/>
    <property type="match status" value="1"/>
</dbReference>
<comment type="caution">
    <text evidence="9">The sequence shown here is derived from an EMBL/GenBank/DDBJ whole genome shotgun (WGS) entry which is preliminary data.</text>
</comment>
<dbReference type="Gene3D" id="2.170.120.20">
    <property type="entry name" value="Ribosomal protein L25, beta domain"/>
    <property type="match status" value="1"/>
</dbReference>
<dbReference type="Gene3D" id="2.40.240.10">
    <property type="entry name" value="Ribosomal Protein L25, Chain P"/>
    <property type="match status" value="1"/>
</dbReference>
<reference evidence="9 10" key="1">
    <citation type="journal article" date="2019" name="Int. J. Syst. Evol. Microbiol.">
        <title>The Global Catalogue of Microorganisms (GCM) 10K type strain sequencing project: providing services to taxonomists for standard genome sequencing and annotation.</title>
        <authorList>
            <consortium name="The Broad Institute Genomics Platform"/>
            <consortium name="The Broad Institute Genome Sequencing Center for Infectious Disease"/>
            <person name="Wu L."/>
            <person name="Ma J."/>
        </authorList>
    </citation>
    <scope>NUCLEOTIDE SEQUENCE [LARGE SCALE GENOMIC DNA]</scope>
    <source>
        <strain evidence="9 10">JCM 9731</strain>
    </source>
</reference>
<comment type="similarity">
    <text evidence="5">Belongs to the bacterial ribosomal protein bL25 family. CTC subfamily.</text>
</comment>
<feature type="domain" description="Large ribosomal subunit protein bL25 beta" evidence="8">
    <location>
        <begin position="100"/>
        <end position="184"/>
    </location>
</feature>
<dbReference type="EMBL" id="BAAADJ010000008">
    <property type="protein sequence ID" value="GAA0320773.1"/>
    <property type="molecule type" value="Genomic_DNA"/>
</dbReference>
<accession>A0ABN0VYT9</accession>